<dbReference type="PANTHER" id="PTHR34043">
    <property type="entry name" value="ALPHA/BETA-HYDROLASES SUPERFAMILY PROTEIN"/>
    <property type="match status" value="1"/>
</dbReference>
<gene>
    <name evidence="1" type="ORF">KK1_012415</name>
</gene>
<accession>A0A151TGF3</accession>
<evidence type="ECO:0008006" key="3">
    <source>
        <dbReference type="Google" id="ProtNLM"/>
    </source>
</evidence>
<reference evidence="1 2" key="1">
    <citation type="journal article" date="2012" name="Nat. Biotechnol.">
        <title>Draft genome sequence of pigeonpea (Cajanus cajan), an orphan legume crop of resource-poor farmers.</title>
        <authorList>
            <person name="Varshney R.K."/>
            <person name="Chen W."/>
            <person name="Li Y."/>
            <person name="Bharti A.K."/>
            <person name="Saxena R.K."/>
            <person name="Schlueter J.A."/>
            <person name="Donoghue M.T."/>
            <person name="Azam S."/>
            <person name="Fan G."/>
            <person name="Whaley A.M."/>
            <person name="Farmer A.D."/>
            <person name="Sheridan J."/>
            <person name="Iwata A."/>
            <person name="Tuteja R."/>
            <person name="Penmetsa R.V."/>
            <person name="Wu W."/>
            <person name="Upadhyaya H.D."/>
            <person name="Yang S.P."/>
            <person name="Shah T."/>
            <person name="Saxena K.B."/>
            <person name="Michael T."/>
            <person name="McCombie W.R."/>
            <person name="Yang B."/>
            <person name="Zhang G."/>
            <person name="Yang H."/>
            <person name="Wang J."/>
            <person name="Spillane C."/>
            <person name="Cook D.R."/>
            <person name="May G.D."/>
            <person name="Xu X."/>
            <person name="Jackson S.A."/>
        </authorList>
    </citation>
    <scope>NUCLEOTIDE SEQUENCE [LARGE SCALE GENOMIC DNA]</scope>
    <source>
        <strain evidence="2">cv. Asha</strain>
    </source>
</reference>
<dbReference type="InterPro" id="IPR029058">
    <property type="entry name" value="AB_hydrolase_fold"/>
</dbReference>
<protein>
    <recommendedName>
        <fullName evidence="3">Lipase</fullName>
    </recommendedName>
</protein>
<dbReference type="OMA" id="NTCENSV"/>
<dbReference type="STRING" id="3821.A0A151TGF3"/>
<dbReference type="Gene3D" id="3.40.50.1820">
    <property type="entry name" value="alpha/beta hydrolase"/>
    <property type="match status" value="1"/>
</dbReference>
<dbReference type="Gramene" id="C.cajan_12046.t">
    <property type="protein sequence ID" value="C.cajan_12046.t"/>
    <property type="gene ID" value="C.cajan_12046"/>
</dbReference>
<proteinExistence type="predicted"/>
<evidence type="ECO:0000313" key="2">
    <source>
        <dbReference type="Proteomes" id="UP000075243"/>
    </source>
</evidence>
<evidence type="ECO:0000313" key="1">
    <source>
        <dbReference type="EMBL" id="KYP66131.1"/>
    </source>
</evidence>
<name>A0A151TGF3_CAJCA</name>
<dbReference type="PANTHER" id="PTHR34043:SF3">
    <property type="entry name" value="ALPHA_BETA-HYDROLASES SUPERFAMILY PROTEIN"/>
    <property type="match status" value="1"/>
</dbReference>
<organism evidence="1 2">
    <name type="scientific">Cajanus cajan</name>
    <name type="common">Pigeon pea</name>
    <name type="synonym">Cajanus indicus</name>
    <dbReference type="NCBI Taxonomy" id="3821"/>
    <lineage>
        <taxon>Eukaryota</taxon>
        <taxon>Viridiplantae</taxon>
        <taxon>Streptophyta</taxon>
        <taxon>Embryophyta</taxon>
        <taxon>Tracheophyta</taxon>
        <taxon>Spermatophyta</taxon>
        <taxon>Magnoliopsida</taxon>
        <taxon>eudicotyledons</taxon>
        <taxon>Gunneridae</taxon>
        <taxon>Pentapetalae</taxon>
        <taxon>rosids</taxon>
        <taxon>fabids</taxon>
        <taxon>Fabales</taxon>
        <taxon>Fabaceae</taxon>
        <taxon>Papilionoideae</taxon>
        <taxon>50 kb inversion clade</taxon>
        <taxon>NPAAA clade</taxon>
        <taxon>indigoferoid/millettioid clade</taxon>
        <taxon>Phaseoleae</taxon>
        <taxon>Cajanus</taxon>
    </lineage>
</organism>
<keyword evidence="2" id="KW-1185">Reference proteome</keyword>
<dbReference type="Proteomes" id="UP000075243">
    <property type="component" value="Chromosome 6"/>
</dbReference>
<sequence length="334" mass="38366">MRLWSACYEQLVEVLVSCLVLVLYGFDILSSDVGEDLSGAIAENVKVKEEMPKGERETQSHHELSPPIVLVHGYFGFGSFAKGAFKGYENTSENWVLCLTSVSGALNGTTRAYIDGMRPEDGGRMKPFCLLQLCRIGVIIYYWFDISRLKKYYNFGLDHFNMSWKKMGLWGIVQCLLGNSGPFASGDWILPDLTIQGSIRLNNHLHTFPNTYYFSYATKRSWKFMGVTVHSWILGIPPLLFFRVWQMGRWLHPPHVSPPYKAYRNEDWQENDGTLNTISMTHPRFPIEHPSCLVEKDSECQPLQPGIWYYKFIEGDHIALTRAGVAFDLIYERH</sequence>
<dbReference type="EMBL" id="CM003608">
    <property type="protein sequence ID" value="KYP66131.1"/>
    <property type="molecule type" value="Genomic_DNA"/>
</dbReference>
<dbReference type="AlphaFoldDB" id="A0A151TGF3"/>